<proteinExistence type="predicted"/>
<dbReference type="EMBL" id="CM055733">
    <property type="protein sequence ID" value="KAJ8010123.1"/>
    <property type="molecule type" value="Genomic_DNA"/>
</dbReference>
<sequence length="105" mass="11732">MAAFQAARGANILRTSAGETRTGQMQLPPLVDRGKGRDIFNTWTLTDDEAKKLQTYYDKYTAYLTWNASTANKYTSTEAPSHCLTYLLAHLSVSVRKMAPGDLQR</sequence>
<name>A0ACC2H269_DALPE</name>
<evidence type="ECO:0000313" key="1">
    <source>
        <dbReference type="EMBL" id="KAJ8010123.1"/>
    </source>
</evidence>
<gene>
    <name evidence="1" type="ORF">DPEC_G00071720</name>
</gene>
<reference evidence="1" key="1">
    <citation type="submission" date="2021-05" db="EMBL/GenBank/DDBJ databases">
        <authorList>
            <person name="Pan Q."/>
            <person name="Jouanno E."/>
            <person name="Zahm M."/>
            <person name="Klopp C."/>
            <person name="Cabau C."/>
            <person name="Louis A."/>
            <person name="Berthelot C."/>
            <person name="Parey E."/>
            <person name="Roest Crollius H."/>
            <person name="Montfort J."/>
            <person name="Robinson-Rechavi M."/>
            <person name="Bouchez O."/>
            <person name="Lampietro C."/>
            <person name="Lopez Roques C."/>
            <person name="Donnadieu C."/>
            <person name="Postlethwait J."/>
            <person name="Bobe J."/>
            <person name="Dillon D."/>
            <person name="Chandos A."/>
            <person name="von Hippel F."/>
            <person name="Guiguen Y."/>
        </authorList>
    </citation>
    <scope>NUCLEOTIDE SEQUENCE</scope>
    <source>
        <strain evidence="1">YG-Jan2019</strain>
    </source>
</reference>
<keyword evidence="2" id="KW-1185">Reference proteome</keyword>
<evidence type="ECO:0000313" key="2">
    <source>
        <dbReference type="Proteomes" id="UP001157502"/>
    </source>
</evidence>
<comment type="caution">
    <text evidence="1">The sequence shown here is derived from an EMBL/GenBank/DDBJ whole genome shotgun (WGS) entry which is preliminary data.</text>
</comment>
<accession>A0ACC2H269</accession>
<organism evidence="1 2">
    <name type="scientific">Dallia pectoralis</name>
    <name type="common">Alaska blackfish</name>
    <dbReference type="NCBI Taxonomy" id="75939"/>
    <lineage>
        <taxon>Eukaryota</taxon>
        <taxon>Metazoa</taxon>
        <taxon>Chordata</taxon>
        <taxon>Craniata</taxon>
        <taxon>Vertebrata</taxon>
        <taxon>Euteleostomi</taxon>
        <taxon>Actinopterygii</taxon>
        <taxon>Neopterygii</taxon>
        <taxon>Teleostei</taxon>
        <taxon>Protacanthopterygii</taxon>
        <taxon>Esociformes</taxon>
        <taxon>Umbridae</taxon>
        <taxon>Dallia</taxon>
    </lineage>
</organism>
<dbReference type="Proteomes" id="UP001157502">
    <property type="component" value="Chromosome 6"/>
</dbReference>
<protein>
    <submittedName>
        <fullName evidence="1">Uncharacterized protein</fullName>
    </submittedName>
</protein>